<evidence type="ECO:0000259" key="5">
    <source>
        <dbReference type="Pfam" id="PF01526"/>
    </source>
</evidence>
<dbReference type="RefSeq" id="WP_317794671.1">
    <property type="nucleotide sequence ID" value="NZ_AP028461.1"/>
</dbReference>
<keyword evidence="2" id="KW-0815">Transposition</keyword>
<name>A0ABW4APZ7_9ACTN</name>
<evidence type="ECO:0000313" key="7">
    <source>
        <dbReference type="EMBL" id="MFD1372941.1"/>
    </source>
</evidence>
<protein>
    <submittedName>
        <fullName evidence="7">Tn3 family transposase</fullName>
    </submittedName>
</protein>
<evidence type="ECO:0000313" key="8">
    <source>
        <dbReference type="Proteomes" id="UP001597183"/>
    </source>
</evidence>
<comment type="caution">
    <text evidence="7">The sequence shown here is derived from an EMBL/GenBank/DDBJ whole genome shotgun (WGS) entry which is preliminary data.</text>
</comment>
<dbReference type="Proteomes" id="UP001597183">
    <property type="component" value="Unassembled WGS sequence"/>
</dbReference>
<proteinExistence type="inferred from homology"/>
<evidence type="ECO:0000256" key="2">
    <source>
        <dbReference type="ARBA" id="ARBA00022578"/>
    </source>
</evidence>
<comment type="similarity">
    <text evidence="1">Belongs to the transposase 7 family.</text>
</comment>
<reference evidence="8" key="1">
    <citation type="journal article" date="2019" name="Int. J. Syst. Evol. Microbiol.">
        <title>The Global Catalogue of Microorganisms (GCM) 10K type strain sequencing project: providing services to taxonomists for standard genome sequencing and annotation.</title>
        <authorList>
            <consortium name="The Broad Institute Genomics Platform"/>
            <consortium name="The Broad Institute Genome Sequencing Center for Infectious Disease"/>
            <person name="Wu L."/>
            <person name="Ma J."/>
        </authorList>
    </citation>
    <scope>NUCLEOTIDE SEQUENCE [LARGE SCALE GENOMIC DNA]</scope>
    <source>
        <strain evidence="8">CCM 7526</strain>
    </source>
</reference>
<accession>A0ABW4APZ7</accession>
<evidence type="ECO:0000256" key="1">
    <source>
        <dbReference type="ARBA" id="ARBA00009402"/>
    </source>
</evidence>
<feature type="domain" description="Tn3 transposase DDE" evidence="5">
    <location>
        <begin position="616"/>
        <end position="1011"/>
    </location>
</feature>
<feature type="domain" description="DUF4158" evidence="6">
    <location>
        <begin position="5"/>
        <end position="174"/>
    </location>
</feature>
<dbReference type="Pfam" id="PF13700">
    <property type="entry name" value="DUF4158"/>
    <property type="match status" value="1"/>
</dbReference>
<dbReference type="InterPro" id="IPR047653">
    <property type="entry name" value="Tn3-like_transpos"/>
</dbReference>
<gene>
    <name evidence="7" type="ORF">ACFQ5G_47095</name>
</gene>
<dbReference type="Pfam" id="PF01526">
    <property type="entry name" value="DDE_Tnp_Tn3"/>
    <property type="match status" value="1"/>
</dbReference>
<keyword evidence="4" id="KW-0233">DNA recombination</keyword>
<dbReference type="InterPro" id="IPR025296">
    <property type="entry name" value="DUF4158"/>
</dbReference>
<evidence type="ECO:0000256" key="3">
    <source>
        <dbReference type="ARBA" id="ARBA00023125"/>
    </source>
</evidence>
<keyword evidence="3" id="KW-0238">DNA-binding</keyword>
<organism evidence="7 8">
    <name type="scientific">Actinoplanes sichuanensis</name>
    <dbReference type="NCBI Taxonomy" id="512349"/>
    <lineage>
        <taxon>Bacteria</taxon>
        <taxon>Bacillati</taxon>
        <taxon>Actinomycetota</taxon>
        <taxon>Actinomycetes</taxon>
        <taxon>Micromonosporales</taxon>
        <taxon>Micromonosporaceae</taxon>
        <taxon>Actinoplanes</taxon>
    </lineage>
</organism>
<dbReference type="EMBL" id="JBHTMK010000063">
    <property type="protein sequence ID" value="MFD1372941.1"/>
    <property type="molecule type" value="Genomic_DNA"/>
</dbReference>
<dbReference type="InterPro" id="IPR002513">
    <property type="entry name" value="Tn3_Tnp_DDE_dom"/>
</dbReference>
<evidence type="ECO:0000259" key="6">
    <source>
        <dbReference type="Pfam" id="PF13700"/>
    </source>
</evidence>
<evidence type="ECO:0000256" key="4">
    <source>
        <dbReference type="ARBA" id="ARBA00023172"/>
    </source>
</evidence>
<sequence>MPVEFLSDGQVAAYERFVGELSRSELEGFFLLDGTALDLIAHKRADHHKLGLGLQVGTVRFLGHFLTEDPFDVPWSAVEYVAAQLEIADPSVVKRYTERQQTAYEHSWEIRAAYGYRDFGDAGVRESLEEFMGARAWIHAEGAVALFEQTRAWLRRERVLLPGVSVLARLVSSVREEAAQRAYRSLAQAAAGADVELPLRLRDLLEVPEGKKVSELERLRTASRSDSGLAMSKALGRVSEVLAIGAGAAQVQAVPVNRVAALARYGWAGKAPLLKGLAEPRKTATLLATARRLEAAAVDDALDLFDSLMATRLIGPARRATDRARLEAMPRLEKASATLMAVARMVLELLDGAADAAVDLGQVWTAVERAAGPRTAVAGAVATVVELVPDPDAWEADNRQAIAARYRVVRPFVRLLAEQLPLGAAPAGTDLLIEVKGRLPGLLRRRVDQKSLTEADLNMALVPPMWRRAVLNNPALNGAVDRDAYVMCLLTALHAALRRRDLFADPSLRWADPRAKLLDGADWNAVRGEVLAGLGLTAPVEEHLAEYTATLDAGWRQLTERIAEAGPDASVRVVADGETGRMRLSVSRLEKLGDPPSLVDLRKRVAAMMPVVDLPEMLMDVHSWTGMLDAYTHVGGLVTRMDQLPVTVAALLVADACNVGLVPVIHPGNPALTRDRLSHVDQNYIRADTHAAANARLVDYQQRIGITELWGGGLVASVDGLRFRVPVQSIHAGPSPRFFGYQRGITWLNAVNDRFAGLGAVIITGTVRDSLYILDTLLNLDAGPKPEMVATDTASYSDIVFGLFRLLGYRFSPRIADVGGTGFWRADAPGRPAGDYGPLNAIARNKVNLDRIVTHWPDMLRVAGSLITNQVRAYDLLRMLTRDGNPTPLGQALAEYGRIAKTLHLLAMVDPVDETYRRTVTRQLNIGESRHSLARKILHGHRGDIMQPYWAGQEDQLGALGLVLNAVVLFNTRYIDLAVTALRAQGYPVRDEDAARLSPLGYAHINMLGRYTFPAPSSAQRLRPLRDPDTDVS</sequence>
<keyword evidence="8" id="KW-1185">Reference proteome</keyword>
<dbReference type="NCBIfam" id="NF033527">
    <property type="entry name" value="transpos_Tn3"/>
    <property type="match status" value="1"/>
</dbReference>